<dbReference type="EMBL" id="BSYK01000004">
    <property type="protein sequence ID" value="GMG76924.1"/>
    <property type="molecule type" value="Genomic_DNA"/>
</dbReference>
<gene>
    <name evidence="2" type="ORF">ShirakiTB12_53930</name>
</gene>
<dbReference type="InterPro" id="IPR027417">
    <property type="entry name" value="P-loop_NTPase"/>
</dbReference>
<dbReference type="Gene3D" id="1.10.8.730">
    <property type="match status" value="1"/>
</dbReference>
<comment type="caution">
    <text evidence="2">The sequence shown here is derived from an EMBL/GenBank/DDBJ whole genome shotgun (WGS) entry which is preliminary data.</text>
</comment>
<proteinExistence type="predicted"/>
<protein>
    <submittedName>
        <fullName evidence="2">DUF87 domain-containing protein</fullName>
    </submittedName>
</protein>
<dbReference type="Proteomes" id="UP001165240">
    <property type="component" value="Unassembled WGS sequence"/>
</dbReference>
<dbReference type="InterPro" id="IPR051162">
    <property type="entry name" value="T4SS_component"/>
</dbReference>
<sequence>MKLRSKKSFKEAEPILHESDLTSFKDVLAPDSIDEKELHMEIGRNYVQTICVYDYPKRLYGNWLSRLRRFQGNLSISFHIEKIPSSEMIKHLRSAIPELESRTVSADEEKKRNALLDFKDATRLMDKLIESDNDAMFRVHMYLNIHAESMAELSRLRERVLGALRRVKLKGTLVKYRSAQAFQSTLPLMANQVPDVTFRNMDVEAVSSVFPFDDSEIFNQSKYSVVKGKNITTGSIVLVDHFALANHNEFSAGFSGMAKTTTMTSDMLRHWIQGVRNFIIDPEGEFTGIVTSLGGTVVTVSNMSKTVINPLEIMNTAVTDSKNLDTVEDEDQDIELVGSLIDQKIQRLKILFKAIKKDLSQVEEALLEQVLIKTYAAKEITFKTDFRELTSESFPTFSDLYEQIDKLPKEEADELRQFKLIFKTYVSGTNSKLFNGHTKVDLKNDLISFDLKHLEDGSDLKRAAMYNVITFLWDEITKDKTQPKRLYIDECHVLADPDHPMLMKFVYQIYKRIRKYFGGCTVTTQQIDDYLSASDGKRNYGAAIIENSYTKFILGLEEKGIDDLVSRGGVSLSESEIDILKRKQKGKGIYCIGTKRVYMEVIQSQEEMRLFDKVRYQETYKKDASVVPDYDISDIKREVL</sequence>
<evidence type="ECO:0000313" key="2">
    <source>
        <dbReference type="EMBL" id="GMG76924.1"/>
    </source>
</evidence>
<evidence type="ECO:0000313" key="3">
    <source>
        <dbReference type="Proteomes" id="UP001165240"/>
    </source>
</evidence>
<dbReference type="RefSeq" id="WP_310876661.1">
    <property type="nucleotide sequence ID" value="NZ_BSYK01000004.1"/>
</dbReference>
<accession>A0AAX6BT72</accession>
<dbReference type="SUPFAM" id="SSF52540">
    <property type="entry name" value="P-loop containing nucleoside triphosphate hydrolases"/>
    <property type="match status" value="1"/>
</dbReference>
<evidence type="ECO:0000259" key="1">
    <source>
        <dbReference type="Pfam" id="PF19044"/>
    </source>
</evidence>
<dbReference type="Gene3D" id="3.40.50.300">
    <property type="entry name" value="P-loop containing nucleotide triphosphate hydrolases"/>
    <property type="match status" value="1"/>
</dbReference>
<organism evidence="2 3">
    <name type="scientific">Priestia megaterium</name>
    <name type="common">Bacillus megaterium</name>
    <dbReference type="NCBI Taxonomy" id="1404"/>
    <lineage>
        <taxon>Bacteria</taxon>
        <taxon>Bacillati</taxon>
        <taxon>Bacillota</taxon>
        <taxon>Bacilli</taxon>
        <taxon>Bacillales</taxon>
        <taxon>Bacillaceae</taxon>
        <taxon>Priestia</taxon>
    </lineage>
</organism>
<name>A0AAX6BT72_PRIMG</name>
<dbReference type="PANTHER" id="PTHR30121">
    <property type="entry name" value="UNCHARACTERIZED PROTEIN YJGR-RELATED"/>
    <property type="match status" value="1"/>
</dbReference>
<feature type="domain" description="TraG P-loop" evidence="1">
    <location>
        <begin position="244"/>
        <end position="555"/>
    </location>
</feature>
<dbReference type="InterPro" id="IPR043964">
    <property type="entry name" value="P-loop_TraG"/>
</dbReference>
<reference evidence="2" key="1">
    <citation type="journal article" date="2024" name="Appl Microbiol">
        <title>Effect of kuratsuki Bacillus and Priestia on Taste of Sake.</title>
        <authorList>
            <person name="Kobayashi K."/>
            <person name="Nishida H."/>
        </authorList>
    </citation>
    <scope>NUCLEOTIDE SEQUENCE</scope>
    <source>
        <strain evidence="2">B-12</strain>
    </source>
</reference>
<dbReference type="AlphaFoldDB" id="A0AAX6BT72"/>
<dbReference type="Pfam" id="PF19044">
    <property type="entry name" value="P-loop_TraG"/>
    <property type="match status" value="1"/>
</dbReference>
<dbReference type="PANTHER" id="PTHR30121:SF6">
    <property type="entry name" value="SLR6007 PROTEIN"/>
    <property type="match status" value="1"/>
</dbReference>